<evidence type="ECO:0000256" key="1">
    <source>
        <dbReference type="ARBA" id="ARBA00004141"/>
    </source>
</evidence>
<dbReference type="AlphaFoldDB" id="A0A101SQ99"/>
<organism evidence="9 10">
    <name type="scientific">Streptomyces bungoensis</name>
    <dbReference type="NCBI Taxonomy" id="285568"/>
    <lineage>
        <taxon>Bacteria</taxon>
        <taxon>Bacillati</taxon>
        <taxon>Actinomycetota</taxon>
        <taxon>Actinomycetes</taxon>
        <taxon>Kitasatosporales</taxon>
        <taxon>Streptomycetaceae</taxon>
        <taxon>Streptomyces</taxon>
    </lineage>
</organism>
<dbReference type="OrthoDB" id="3949537at2"/>
<sequence length="571" mass="61578">MSTTDTDNGRDQEELGAAGSQLSTAPREEPVSAGPGLGVLGWARWFWRQLTSMRVALLLLLLLSLAAIPGSLIPQTGADVNKVDAFRQAHKTLGPVYDKLGLFHVYSSVWFSAIYILLFVSLIGCIIPRTWQFVGQLRGRPPGAPKRLTRLPAHTTWRTTADPEQVREAALALLKKRRFRAHVAGDAVAAEKGYLREVGNLAFHIALIVLLVAFASGQLYKSDGTKLMVEGDGFSNALPMYDDFRSGSLFKPDDLVPFSFDLKDFRGTYEISGPNRGTPRTFEAKIAYSKGADGKEQRTTIKVNEPLKIGDSKVYLVSHGYAPVVTVRDGKGTVVYHDAVPLLPLDGNVTSNGVVKVMDGYRDPQGKKDQLGFQAFFVPTFDPKAGTMLSRFPALLNPLLAVNAYHGNLGVNSGQAQSVYQLDTTHMKAFKDAKGQLLKKLLQPGDTMQLPNGAGSITFDKQVKEWAGFEIVQEPGSGWALGGALAAIFGLAASLFIQRRRVWVRAVRGADGVTVVEMAGLGRSESAKVPEELGDLAGILYDQAPGAPDGPEAEPDGASDSDVPATEGVEN</sequence>
<feature type="transmembrane region" description="Helical" evidence="7">
    <location>
        <begin position="479"/>
        <end position="497"/>
    </location>
</feature>
<dbReference type="GO" id="GO:0017004">
    <property type="term" value="P:cytochrome complex assembly"/>
    <property type="evidence" value="ECO:0007669"/>
    <property type="project" value="UniProtKB-KW"/>
</dbReference>
<keyword evidence="3" id="KW-0201">Cytochrome c-type biogenesis</keyword>
<keyword evidence="5 7" id="KW-0472">Membrane</keyword>
<feature type="transmembrane region" description="Helical" evidence="7">
    <location>
        <begin position="201"/>
        <end position="220"/>
    </location>
</feature>
<protein>
    <submittedName>
        <fullName evidence="9">Cytochrome C biogenesis protein</fullName>
    </submittedName>
</protein>
<dbReference type="PANTHER" id="PTHR31566">
    <property type="entry name" value="CYTOCHROME C BIOGENESIS PROTEIN CCS1, CHLOROPLASTIC"/>
    <property type="match status" value="1"/>
</dbReference>
<evidence type="ECO:0000313" key="10">
    <source>
        <dbReference type="Proteomes" id="UP000053024"/>
    </source>
</evidence>
<evidence type="ECO:0000256" key="2">
    <source>
        <dbReference type="ARBA" id="ARBA00022692"/>
    </source>
</evidence>
<keyword evidence="2 7" id="KW-0812">Transmembrane</keyword>
<accession>A0A101SQ99</accession>
<gene>
    <name evidence="9" type="ORF">AQJ66_31575</name>
</gene>
<keyword evidence="10" id="KW-1185">Reference proteome</keyword>
<dbReference type="GO" id="GO:0016020">
    <property type="term" value="C:membrane"/>
    <property type="evidence" value="ECO:0007669"/>
    <property type="project" value="UniProtKB-SubCell"/>
</dbReference>
<dbReference type="PANTHER" id="PTHR31566:SF0">
    <property type="entry name" value="CYTOCHROME C BIOGENESIS PROTEIN CCS1, CHLOROPLASTIC"/>
    <property type="match status" value="1"/>
</dbReference>
<feature type="region of interest" description="Disordered" evidence="6">
    <location>
        <begin position="540"/>
        <end position="571"/>
    </location>
</feature>
<dbReference type="STRING" id="285568.AQJ66_31575"/>
<evidence type="ECO:0000259" key="8">
    <source>
        <dbReference type="Pfam" id="PF05140"/>
    </source>
</evidence>
<evidence type="ECO:0000313" key="9">
    <source>
        <dbReference type="EMBL" id="KUN78279.1"/>
    </source>
</evidence>
<evidence type="ECO:0000256" key="4">
    <source>
        <dbReference type="ARBA" id="ARBA00022989"/>
    </source>
</evidence>
<name>A0A101SQ99_9ACTN</name>
<feature type="transmembrane region" description="Helical" evidence="7">
    <location>
        <begin position="55"/>
        <end position="73"/>
    </location>
</feature>
<proteinExistence type="predicted"/>
<comment type="subcellular location">
    <subcellularLocation>
        <location evidence="1">Membrane</location>
        <topology evidence="1">Multi-pass membrane protein</topology>
    </subcellularLocation>
</comment>
<feature type="transmembrane region" description="Helical" evidence="7">
    <location>
        <begin position="109"/>
        <end position="131"/>
    </location>
</feature>
<feature type="region of interest" description="Disordered" evidence="6">
    <location>
        <begin position="1"/>
        <end position="32"/>
    </location>
</feature>
<keyword evidence="4 7" id="KW-1133">Transmembrane helix</keyword>
<evidence type="ECO:0000256" key="3">
    <source>
        <dbReference type="ARBA" id="ARBA00022748"/>
    </source>
</evidence>
<dbReference type="InterPro" id="IPR007816">
    <property type="entry name" value="ResB-like_domain"/>
</dbReference>
<comment type="caution">
    <text evidence="9">The sequence shown here is derived from an EMBL/GenBank/DDBJ whole genome shotgun (WGS) entry which is preliminary data.</text>
</comment>
<evidence type="ECO:0000256" key="7">
    <source>
        <dbReference type="SAM" id="Phobius"/>
    </source>
</evidence>
<feature type="domain" description="ResB-like" evidence="8">
    <location>
        <begin position="53"/>
        <end position="533"/>
    </location>
</feature>
<evidence type="ECO:0000256" key="5">
    <source>
        <dbReference type="ARBA" id="ARBA00023136"/>
    </source>
</evidence>
<evidence type="ECO:0000256" key="6">
    <source>
        <dbReference type="SAM" id="MobiDB-lite"/>
    </source>
</evidence>
<dbReference type="InterPro" id="IPR023494">
    <property type="entry name" value="Cyt_c_bgen_Ccs1/CcsB/ResB"/>
</dbReference>
<dbReference type="Proteomes" id="UP000053024">
    <property type="component" value="Unassembled WGS sequence"/>
</dbReference>
<dbReference type="Pfam" id="PF05140">
    <property type="entry name" value="ResB"/>
    <property type="match status" value="1"/>
</dbReference>
<dbReference type="EMBL" id="LMWX01000058">
    <property type="protein sequence ID" value="KUN78279.1"/>
    <property type="molecule type" value="Genomic_DNA"/>
</dbReference>
<dbReference type="RefSeq" id="WP_061928794.1">
    <property type="nucleotide sequence ID" value="NZ_JBEYBH010000019.1"/>
</dbReference>
<reference evidence="9 10" key="1">
    <citation type="submission" date="2015-10" db="EMBL/GenBank/DDBJ databases">
        <title>Draft genome sequence of Streptomyces bungoensis DSM 41781, type strain for the species Streptomyces bungoensis.</title>
        <authorList>
            <person name="Ruckert C."/>
            <person name="Winkler A."/>
            <person name="Kalinowski J."/>
            <person name="Kampfer P."/>
            <person name="Glaeser S."/>
        </authorList>
    </citation>
    <scope>NUCLEOTIDE SEQUENCE [LARGE SCALE GENOMIC DNA]</scope>
    <source>
        <strain evidence="9 10">DSM 41781</strain>
    </source>
</reference>